<dbReference type="Pfam" id="PF15274">
    <property type="entry name" value="MLIP"/>
    <property type="match status" value="1"/>
</dbReference>
<gene>
    <name evidence="1" type="primary">Mlip</name>
    <name evidence="1" type="ORF">CARCAR_R09853</name>
</gene>
<evidence type="ECO:0000313" key="1">
    <source>
        <dbReference type="EMBL" id="NWT34701.1"/>
    </source>
</evidence>
<protein>
    <submittedName>
        <fullName evidence="1">MLIP protein</fullName>
    </submittedName>
</protein>
<name>A0A7K5MVR3_CARCD</name>
<keyword evidence="2" id="KW-1185">Reference proteome</keyword>
<dbReference type="PANTHER" id="PTHR31514:SF1">
    <property type="entry name" value="MUSCULAR LMNA-INTERACTING PROTEIN"/>
    <property type="match status" value="1"/>
</dbReference>
<feature type="non-terminal residue" evidence="1">
    <location>
        <position position="1"/>
    </location>
</feature>
<sequence>VSSQESGTKPLTFTFVPSIGQLPTHFEVVDISKFLVTIPEEPKDLSNQKIVNKSDAVSDELVLKSGAKQSCVSAVCAGSARTALPSLGCHSSRGEMQENDLFKAEFILITDSGDEDEVAAASSNVHQPSNGYSPISAQLLTTSHVSPGTEAGKPPGDGHLPGVALSHSTTDPQNHQQYKIKTSYKAFAAIPTNTLLMEQKALEEPTKPASATEGTALDTHSEMCSPAQLRQQTEELCAVIDQVLQDPLTMVTHQYFSADEHRVRCWKVFYKMSTTLQRAAGRETRYANLYKSVPIVTESQLTKPGVIRPVLVKAKSTQQKEEPYQPNPFKKYLEEISDQNIEQVSSSHSEGFCSL</sequence>
<feature type="non-terminal residue" evidence="1">
    <location>
        <position position="355"/>
    </location>
</feature>
<accession>A0A7K5MVR3</accession>
<evidence type="ECO:0000313" key="2">
    <source>
        <dbReference type="Proteomes" id="UP000583740"/>
    </source>
</evidence>
<dbReference type="Proteomes" id="UP000583740">
    <property type="component" value="Unassembled WGS sequence"/>
</dbReference>
<dbReference type="PANTHER" id="PTHR31514">
    <property type="entry name" value="MUSCULAR LMNA-INTERACTING PROTEIN MLIP"/>
    <property type="match status" value="1"/>
</dbReference>
<proteinExistence type="predicted"/>
<reference evidence="1 2" key="1">
    <citation type="submission" date="2019-09" db="EMBL/GenBank/DDBJ databases">
        <title>Bird 10,000 Genomes (B10K) Project - Family phase.</title>
        <authorList>
            <person name="Zhang G."/>
        </authorList>
    </citation>
    <scope>NUCLEOTIDE SEQUENCE [LARGE SCALE GENOMIC DNA]</scope>
    <source>
        <strain evidence="1">B10K-DU-001-69</strain>
        <tissue evidence="1">Muscle</tissue>
    </source>
</reference>
<comment type="caution">
    <text evidence="1">The sequence shown here is derived from an EMBL/GenBank/DDBJ whole genome shotgun (WGS) entry which is preliminary data.</text>
</comment>
<organism evidence="1 2">
    <name type="scientific">Cardinalis cardinalis</name>
    <name type="common">Northern cardinal</name>
    <dbReference type="NCBI Taxonomy" id="98964"/>
    <lineage>
        <taxon>Eukaryota</taxon>
        <taxon>Metazoa</taxon>
        <taxon>Chordata</taxon>
        <taxon>Craniata</taxon>
        <taxon>Vertebrata</taxon>
        <taxon>Euteleostomi</taxon>
        <taxon>Archelosauria</taxon>
        <taxon>Archosauria</taxon>
        <taxon>Dinosauria</taxon>
        <taxon>Saurischia</taxon>
        <taxon>Theropoda</taxon>
        <taxon>Coelurosauria</taxon>
        <taxon>Aves</taxon>
        <taxon>Neognathae</taxon>
        <taxon>Neoaves</taxon>
        <taxon>Telluraves</taxon>
        <taxon>Australaves</taxon>
        <taxon>Passeriformes</taxon>
        <taxon>Cardinalidae</taxon>
        <taxon>Cardinalis</taxon>
    </lineage>
</organism>
<dbReference type="AlphaFoldDB" id="A0A7K5MVR3"/>
<dbReference type="EMBL" id="VYXE01022997">
    <property type="protein sequence ID" value="NWT34701.1"/>
    <property type="molecule type" value="Genomic_DNA"/>
</dbReference>
<dbReference type="InterPro" id="IPR029331">
    <property type="entry name" value="MLIP"/>
</dbReference>